<protein>
    <recommendedName>
        <fullName evidence="5">F-box domain-containing protein</fullName>
    </recommendedName>
</protein>
<proteinExistence type="predicted"/>
<dbReference type="EMBL" id="JARIHO010000121">
    <property type="protein sequence ID" value="KAJ7302050.1"/>
    <property type="molecule type" value="Genomic_DNA"/>
</dbReference>
<evidence type="ECO:0008006" key="5">
    <source>
        <dbReference type="Google" id="ProtNLM"/>
    </source>
</evidence>
<feature type="region of interest" description="Disordered" evidence="2">
    <location>
        <begin position="428"/>
        <end position="462"/>
    </location>
</feature>
<sequence>MLIQKLRARIDELSSEIDVQKTVLKKLEKDKSLVQGQLNAALDPVARLPLEISSEIFLQTLDPSPVPEPGACHASMLLLNVCSAWTTIARSTPSLWTTIRIDFPCATDSLVYALPLWFERARNRPVSLFLHGNLSAVTFDADVSDIIWEHGGQLKHLEIFDDFEGGDDDVINIFGDKTPGSLPLLETLTVGTSGTDRGFYGDEILDLLLLAPKIVNCSFCVGIETWNTSRDIETVVSVPTLRRLAFGERRGVSSDADSEFKMLDCLSLPALESLAMSHIVLDSHELSLSSFLKRVSPPLQELVLEFDSRGNTLMAMTTRLHHCLGLIPTLSRFNLQDPATHLVTDLFAALDSSPSLLPNLCDFTIQFLLRWPWNISDYSWRTLLRVLSMRRIRLEIKPVASPPADVVAALRELAAGGLQIYIGNDKQNFIDSPSEKESDEESQEESDEESEEESVEESEEEI</sequence>
<gene>
    <name evidence="3" type="ORF">DFH08DRAFT_93706</name>
</gene>
<dbReference type="AlphaFoldDB" id="A0AAD6YZ33"/>
<name>A0AAD6YZ33_9AGAR</name>
<accession>A0AAD6YZ33</accession>
<evidence type="ECO:0000313" key="3">
    <source>
        <dbReference type="EMBL" id="KAJ7302050.1"/>
    </source>
</evidence>
<reference evidence="3" key="1">
    <citation type="submission" date="2023-03" db="EMBL/GenBank/DDBJ databases">
        <title>Massive genome expansion in bonnet fungi (Mycena s.s.) driven by repeated elements and novel gene families across ecological guilds.</title>
        <authorList>
            <consortium name="Lawrence Berkeley National Laboratory"/>
            <person name="Harder C.B."/>
            <person name="Miyauchi S."/>
            <person name="Viragh M."/>
            <person name="Kuo A."/>
            <person name="Thoen E."/>
            <person name="Andreopoulos B."/>
            <person name="Lu D."/>
            <person name="Skrede I."/>
            <person name="Drula E."/>
            <person name="Henrissat B."/>
            <person name="Morin E."/>
            <person name="Kohler A."/>
            <person name="Barry K."/>
            <person name="LaButti K."/>
            <person name="Morin E."/>
            <person name="Salamov A."/>
            <person name="Lipzen A."/>
            <person name="Mereny Z."/>
            <person name="Hegedus B."/>
            <person name="Baldrian P."/>
            <person name="Stursova M."/>
            <person name="Weitz H."/>
            <person name="Taylor A."/>
            <person name="Grigoriev I.V."/>
            <person name="Nagy L.G."/>
            <person name="Martin F."/>
            <person name="Kauserud H."/>
        </authorList>
    </citation>
    <scope>NUCLEOTIDE SEQUENCE</scope>
    <source>
        <strain evidence="3">CBHHK002</strain>
    </source>
</reference>
<evidence type="ECO:0000256" key="1">
    <source>
        <dbReference type="SAM" id="Coils"/>
    </source>
</evidence>
<evidence type="ECO:0000313" key="4">
    <source>
        <dbReference type="Proteomes" id="UP001218218"/>
    </source>
</evidence>
<evidence type="ECO:0000256" key="2">
    <source>
        <dbReference type="SAM" id="MobiDB-lite"/>
    </source>
</evidence>
<feature type="compositionally biased region" description="Acidic residues" evidence="2">
    <location>
        <begin position="437"/>
        <end position="462"/>
    </location>
</feature>
<keyword evidence="4" id="KW-1185">Reference proteome</keyword>
<keyword evidence="1" id="KW-0175">Coiled coil</keyword>
<organism evidence="3 4">
    <name type="scientific">Mycena albidolilacea</name>
    <dbReference type="NCBI Taxonomy" id="1033008"/>
    <lineage>
        <taxon>Eukaryota</taxon>
        <taxon>Fungi</taxon>
        <taxon>Dikarya</taxon>
        <taxon>Basidiomycota</taxon>
        <taxon>Agaricomycotina</taxon>
        <taxon>Agaricomycetes</taxon>
        <taxon>Agaricomycetidae</taxon>
        <taxon>Agaricales</taxon>
        <taxon>Marasmiineae</taxon>
        <taxon>Mycenaceae</taxon>
        <taxon>Mycena</taxon>
    </lineage>
</organism>
<comment type="caution">
    <text evidence="3">The sequence shown here is derived from an EMBL/GenBank/DDBJ whole genome shotgun (WGS) entry which is preliminary data.</text>
</comment>
<feature type="coiled-coil region" evidence="1">
    <location>
        <begin position="3"/>
        <end position="30"/>
    </location>
</feature>
<dbReference type="Proteomes" id="UP001218218">
    <property type="component" value="Unassembled WGS sequence"/>
</dbReference>